<dbReference type="EMBL" id="CM026428">
    <property type="protein sequence ID" value="KAG0566224.1"/>
    <property type="molecule type" value="Genomic_DNA"/>
</dbReference>
<reference evidence="2" key="1">
    <citation type="submission" date="2020-06" db="EMBL/GenBank/DDBJ databases">
        <title>WGS assembly of Ceratodon purpureus strain R40.</title>
        <authorList>
            <person name="Carey S.B."/>
            <person name="Jenkins J."/>
            <person name="Shu S."/>
            <person name="Lovell J.T."/>
            <person name="Sreedasyam A."/>
            <person name="Maumus F."/>
            <person name="Tiley G.P."/>
            <person name="Fernandez-Pozo N."/>
            <person name="Barry K."/>
            <person name="Chen C."/>
            <person name="Wang M."/>
            <person name="Lipzen A."/>
            <person name="Daum C."/>
            <person name="Saski C.A."/>
            <person name="Payton A.C."/>
            <person name="Mcbreen J.C."/>
            <person name="Conrad R.E."/>
            <person name="Kollar L.M."/>
            <person name="Olsson S."/>
            <person name="Huttunen S."/>
            <person name="Landis J.B."/>
            <person name="Wickett N.J."/>
            <person name="Johnson M.G."/>
            <person name="Rensing S.A."/>
            <person name="Grimwood J."/>
            <person name="Schmutz J."/>
            <person name="Mcdaniel S.F."/>
        </authorList>
    </citation>
    <scope>NUCLEOTIDE SEQUENCE</scope>
    <source>
        <strain evidence="2">R40</strain>
    </source>
</reference>
<evidence type="ECO:0000313" key="3">
    <source>
        <dbReference type="Proteomes" id="UP000822688"/>
    </source>
</evidence>
<keyword evidence="3" id="KW-1185">Reference proteome</keyword>
<evidence type="ECO:0000313" key="2">
    <source>
        <dbReference type="EMBL" id="KAG0566224.1"/>
    </source>
</evidence>
<dbReference type="Proteomes" id="UP000822688">
    <property type="component" value="Chromosome 7"/>
</dbReference>
<name>A0A8T0H766_CERPU</name>
<feature type="region of interest" description="Disordered" evidence="1">
    <location>
        <begin position="52"/>
        <end position="82"/>
    </location>
</feature>
<proteinExistence type="predicted"/>
<accession>A0A8T0H766</accession>
<dbReference type="AlphaFoldDB" id="A0A8T0H766"/>
<sequence length="103" mass="12336">MYLNIDKNNIKHYPNTLQIKVRDITTATMTEIENSDLIVTLIKYNISNHVKPQEKEKGAYSRILRESTSKKDNLSQPRYHRDELSESIQRNMNHFWSFLRKRV</sequence>
<comment type="caution">
    <text evidence="2">The sequence shown here is derived from an EMBL/GenBank/DDBJ whole genome shotgun (WGS) entry which is preliminary data.</text>
</comment>
<protein>
    <submittedName>
        <fullName evidence="2">Uncharacterized protein</fullName>
    </submittedName>
</protein>
<evidence type="ECO:0000256" key="1">
    <source>
        <dbReference type="SAM" id="MobiDB-lite"/>
    </source>
</evidence>
<gene>
    <name evidence="2" type="ORF">KC19_7G047400</name>
</gene>
<organism evidence="2 3">
    <name type="scientific">Ceratodon purpureus</name>
    <name type="common">Fire moss</name>
    <name type="synonym">Dicranum purpureum</name>
    <dbReference type="NCBI Taxonomy" id="3225"/>
    <lineage>
        <taxon>Eukaryota</taxon>
        <taxon>Viridiplantae</taxon>
        <taxon>Streptophyta</taxon>
        <taxon>Embryophyta</taxon>
        <taxon>Bryophyta</taxon>
        <taxon>Bryophytina</taxon>
        <taxon>Bryopsida</taxon>
        <taxon>Dicranidae</taxon>
        <taxon>Pseudoditrichales</taxon>
        <taxon>Ditrichaceae</taxon>
        <taxon>Ceratodon</taxon>
    </lineage>
</organism>